<evidence type="ECO:0008006" key="3">
    <source>
        <dbReference type="Google" id="ProtNLM"/>
    </source>
</evidence>
<dbReference type="Proteomes" id="UP000299102">
    <property type="component" value="Unassembled WGS sequence"/>
</dbReference>
<evidence type="ECO:0000313" key="1">
    <source>
        <dbReference type="EMBL" id="GBP48878.1"/>
    </source>
</evidence>
<keyword evidence="2" id="KW-1185">Reference proteome</keyword>
<name>A0A4C1WBU8_EUMVA</name>
<gene>
    <name evidence="1" type="ORF">EVAR_98062_1</name>
</gene>
<protein>
    <recommendedName>
        <fullName evidence="3">Mos1 transposase HTH domain-containing protein</fullName>
    </recommendedName>
</protein>
<dbReference type="AlphaFoldDB" id="A0A4C1WBU8"/>
<accession>A0A4C1WBU8</accession>
<sequence>MIHYDFKVAPSEEQCVQLLQSTFNNEAPSRATVSRRFRDFVVDVTHFTMKKIREGLFEHEGGAAPPQGPGALAGRAADCASRSELHDRHYLIRCALRMPLVIKEPLCSLYGALYT</sequence>
<comment type="caution">
    <text evidence="1">The sequence shown here is derived from an EMBL/GenBank/DDBJ whole genome shotgun (WGS) entry which is preliminary data.</text>
</comment>
<evidence type="ECO:0000313" key="2">
    <source>
        <dbReference type="Proteomes" id="UP000299102"/>
    </source>
</evidence>
<organism evidence="1 2">
    <name type="scientific">Eumeta variegata</name>
    <name type="common">Bagworm moth</name>
    <name type="synonym">Eumeta japonica</name>
    <dbReference type="NCBI Taxonomy" id="151549"/>
    <lineage>
        <taxon>Eukaryota</taxon>
        <taxon>Metazoa</taxon>
        <taxon>Ecdysozoa</taxon>
        <taxon>Arthropoda</taxon>
        <taxon>Hexapoda</taxon>
        <taxon>Insecta</taxon>
        <taxon>Pterygota</taxon>
        <taxon>Neoptera</taxon>
        <taxon>Endopterygota</taxon>
        <taxon>Lepidoptera</taxon>
        <taxon>Glossata</taxon>
        <taxon>Ditrysia</taxon>
        <taxon>Tineoidea</taxon>
        <taxon>Psychidae</taxon>
        <taxon>Oiketicinae</taxon>
        <taxon>Eumeta</taxon>
    </lineage>
</organism>
<reference evidence="1 2" key="1">
    <citation type="journal article" date="2019" name="Commun. Biol.">
        <title>The bagworm genome reveals a unique fibroin gene that provides high tensile strength.</title>
        <authorList>
            <person name="Kono N."/>
            <person name="Nakamura H."/>
            <person name="Ohtoshi R."/>
            <person name="Tomita M."/>
            <person name="Numata K."/>
            <person name="Arakawa K."/>
        </authorList>
    </citation>
    <scope>NUCLEOTIDE SEQUENCE [LARGE SCALE GENOMIC DNA]</scope>
</reference>
<dbReference type="EMBL" id="BGZK01000532">
    <property type="protein sequence ID" value="GBP48878.1"/>
    <property type="molecule type" value="Genomic_DNA"/>
</dbReference>
<proteinExistence type="predicted"/>